<evidence type="ECO:0000256" key="3">
    <source>
        <dbReference type="ARBA" id="ARBA00022723"/>
    </source>
</evidence>
<dbReference type="Pfam" id="PF05195">
    <property type="entry name" value="AMP_N"/>
    <property type="match status" value="1"/>
</dbReference>
<evidence type="ECO:0000313" key="8">
    <source>
        <dbReference type="Proteomes" id="UP000786811"/>
    </source>
</evidence>
<keyword evidence="7" id="KW-0645">Protease</keyword>
<proteinExistence type="inferred from homology"/>
<comment type="caution">
    <text evidence="7">The sequence shown here is derived from an EMBL/GenBank/DDBJ whole genome shotgun (WGS) entry which is preliminary data.</text>
</comment>
<keyword evidence="4" id="KW-0378">Hydrolase</keyword>
<evidence type="ECO:0000259" key="6">
    <source>
        <dbReference type="SMART" id="SM01011"/>
    </source>
</evidence>
<evidence type="ECO:0000256" key="2">
    <source>
        <dbReference type="ARBA" id="ARBA00008766"/>
    </source>
</evidence>
<dbReference type="CDD" id="cd01087">
    <property type="entry name" value="Prolidase"/>
    <property type="match status" value="1"/>
</dbReference>
<dbReference type="PANTHER" id="PTHR43226:SF4">
    <property type="entry name" value="XAA-PRO AMINOPEPTIDASE 3"/>
    <property type="match status" value="1"/>
</dbReference>
<gene>
    <name evidence="7" type="ORF">HICCMSTLAB_LOCUS7592</name>
</gene>
<evidence type="ECO:0000256" key="1">
    <source>
        <dbReference type="ARBA" id="ARBA00001936"/>
    </source>
</evidence>
<dbReference type="Gene3D" id="3.40.350.10">
    <property type="entry name" value="Creatinase/prolidase N-terminal domain"/>
    <property type="match status" value="1"/>
</dbReference>
<dbReference type="InterPro" id="IPR000994">
    <property type="entry name" value="Pept_M24"/>
</dbReference>
<dbReference type="AlphaFoldDB" id="A0A8J2MJA7"/>
<comment type="cofactor">
    <cofactor evidence="1">
        <name>Mn(2+)</name>
        <dbReference type="ChEBI" id="CHEBI:29035"/>
    </cofactor>
</comment>
<dbReference type="GO" id="GO:0006508">
    <property type="term" value="P:proteolysis"/>
    <property type="evidence" value="ECO:0007669"/>
    <property type="project" value="TreeGrafter"/>
</dbReference>
<keyword evidence="7" id="KW-0031">Aminopeptidase</keyword>
<dbReference type="EMBL" id="CAJNRD030001121">
    <property type="protein sequence ID" value="CAG5095203.1"/>
    <property type="molecule type" value="Genomic_DNA"/>
</dbReference>
<name>A0A8J2MJA7_COTCN</name>
<dbReference type="GO" id="GO:0030145">
    <property type="term" value="F:manganese ion binding"/>
    <property type="evidence" value="ECO:0007669"/>
    <property type="project" value="InterPro"/>
</dbReference>
<accession>A0A8J2MJA7</accession>
<dbReference type="InterPro" id="IPR036005">
    <property type="entry name" value="Creatinase/aminopeptidase-like"/>
</dbReference>
<dbReference type="Pfam" id="PF00557">
    <property type="entry name" value="Peptidase_M24"/>
    <property type="match status" value="1"/>
</dbReference>
<sequence>MSEVSVRKFSPSTRNQSCDHHQQLYGQPTAQTHPHLLKPGELVPGIKLDEFKTRRTKLADYIIKNFSPKDANSHIVIIPSASKVYMSDKIPYVFRQNSDFLYFTGCQEPDSVLVMTIDSDKVLCTLFVQKKDPKSELWDGPVTGTEAAAEMFGVDQSLPVSDFDSYLNSLVNKYRSSASIWYDNHDIIHKEFHKKISTLGILASTDRCRLAPTSIKDIFHQIRLIKSPAEIELMQKSCDIASEAIAKTIKVTKAGMTEHQLFATVDYECRMNGAEFLAYPPVVAGGRNANTIHYITNNQILNDGDMVLMDAGCEYHGYSSDITRTWPISGSFSPQQKILYEIVLEVQKLLINKLKNLPTLDDLFYDMGNLLGKRLQEIGLIPKNFSHDRLAATAFTYCPHHVSHYLGMDVHDTGKISRSIRTQPGMIVTVEPGIYVNPKNKLAPREFHNLGIRIEDDVLVKDGEPLVLTRNCPKEISDIESLAKCNDS</sequence>
<keyword evidence="5" id="KW-0464">Manganese</keyword>
<reference evidence="7" key="1">
    <citation type="submission" date="2021-04" db="EMBL/GenBank/DDBJ databases">
        <authorList>
            <person name="Chebbi M.A.C M."/>
        </authorList>
    </citation>
    <scope>NUCLEOTIDE SEQUENCE</scope>
</reference>
<keyword evidence="3" id="KW-0479">Metal-binding</keyword>
<feature type="domain" description="Aminopeptidase P N-terminal" evidence="6">
    <location>
        <begin position="46"/>
        <end position="186"/>
    </location>
</feature>
<dbReference type="SUPFAM" id="SSF53092">
    <property type="entry name" value="Creatinase/prolidase N-terminal domain"/>
    <property type="match status" value="1"/>
</dbReference>
<evidence type="ECO:0000313" key="7">
    <source>
        <dbReference type="EMBL" id="CAG5095203.1"/>
    </source>
</evidence>
<comment type="similarity">
    <text evidence="2">Belongs to the peptidase M24B family.</text>
</comment>
<dbReference type="InterPro" id="IPR052433">
    <property type="entry name" value="X-Pro_dipept-like"/>
</dbReference>
<dbReference type="OrthoDB" id="4215474at2759"/>
<dbReference type="Gene3D" id="3.90.230.10">
    <property type="entry name" value="Creatinase/methionine aminopeptidase superfamily"/>
    <property type="match status" value="1"/>
</dbReference>
<organism evidence="7 8">
    <name type="scientific">Cotesia congregata</name>
    <name type="common">Parasitoid wasp</name>
    <name type="synonym">Apanteles congregatus</name>
    <dbReference type="NCBI Taxonomy" id="51543"/>
    <lineage>
        <taxon>Eukaryota</taxon>
        <taxon>Metazoa</taxon>
        <taxon>Ecdysozoa</taxon>
        <taxon>Arthropoda</taxon>
        <taxon>Hexapoda</taxon>
        <taxon>Insecta</taxon>
        <taxon>Pterygota</taxon>
        <taxon>Neoptera</taxon>
        <taxon>Endopterygota</taxon>
        <taxon>Hymenoptera</taxon>
        <taxon>Apocrita</taxon>
        <taxon>Ichneumonoidea</taxon>
        <taxon>Braconidae</taxon>
        <taxon>Microgastrinae</taxon>
        <taxon>Cotesia</taxon>
    </lineage>
</organism>
<dbReference type="PANTHER" id="PTHR43226">
    <property type="entry name" value="XAA-PRO AMINOPEPTIDASE 3"/>
    <property type="match status" value="1"/>
</dbReference>
<dbReference type="SUPFAM" id="SSF55920">
    <property type="entry name" value="Creatinase/aminopeptidase"/>
    <property type="match status" value="1"/>
</dbReference>
<evidence type="ECO:0000256" key="4">
    <source>
        <dbReference type="ARBA" id="ARBA00022801"/>
    </source>
</evidence>
<dbReference type="Proteomes" id="UP000786811">
    <property type="component" value="Unassembled WGS sequence"/>
</dbReference>
<dbReference type="InterPro" id="IPR007865">
    <property type="entry name" value="Aminopep_P_N"/>
</dbReference>
<dbReference type="SMART" id="SM01011">
    <property type="entry name" value="AMP_N"/>
    <property type="match status" value="1"/>
</dbReference>
<dbReference type="InterPro" id="IPR029149">
    <property type="entry name" value="Creatin/AminoP/Spt16_N"/>
</dbReference>
<protein>
    <submittedName>
        <fullName evidence="7">Similar to Xpnpep3: Xaa-Pro aminopeptidase 3 (Mus musculus)</fullName>
    </submittedName>
</protein>
<keyword evidence="8" id="KW-1185">Reference proteome</keyword>
<evidence type="ECO:0000256" key="5">
    <source>
        <dbReference type="ARBA" id="ARBA00023211"/>
    </source>
</evidence>
<dbReference type="GO" id="GO:0070006">
    <property type="term" value="F:metalloaminopeptidase activity"/>
    <property type="evidence" value="ECO:0007669"/>
    <property type="project" value="InterPro"/>
</dbReference>
<dbReference type="GO" id="GO:0005739">
    <property type="term" value="C:mitochondrion"/>
    <property type="evidence" value="ECO:0007669"/>
    <property type="project" value="TreeGrafter"/>
</dbReference>